<reference evidence="2" key="2">
    <citation type="submission" date="2021-03" db="UniProtKB">
        <authorList>
            <consortium name="EnsemblPlants"/>
        </authorList>
    </citation>
    <scope>IDENTIFICATION</scope>
</reference>
<reference evidence="2" key="1">
    <citation type="submission" date="2018-11" db="EMBL/GenBank/DDBJ databases">
        <authorList>
            <person name="Grassa J C."/>
        </authorList>
    </citation>
    <scope>NUCLEOTIDE SEQUENCE [LARGE SCALE GENOMIC DNA]</scope>
</reference>
<evidence type="ECO:0000313" key="2">
    <source>
        <dbReference type="EnsemblPlants" id="cds.evm.model.04.1240"/>
    </source>
</evidence>
<dbReference type="EnsemblPlants" id="evm.model.04.1240">
    <property type="protein sequence ID" value="cds.evm.model.04.1240"/>
    <property type="gene ID" value="evm.TU.04.1240"/>
</dbReference>
<evidence type="ECO:0000256" key="1">
    <source>
        <dbReference type="SAM" id="MobiDB-lite"/>
    </source>
</evidence>
<feature type="region of interest" description="Disordered" evidence="1">
    <location>
        <begin position="215"/>
        <end position="234"/>
    </location>
</feature>
<sequence length="234" mass="25737">MGCPEVEVPDVNQGAESPDTESDLEKAALVRRKRYKTCIVLSNCPLSHYDANGNLLNKLGEPSVLGLDHVLNQSFEPEILNARSQGANWVSPASTLSVDAFSKILASGLVRGVVLPLHPYFRDIAAYFGMCPTQISSKSIKYLSTMFVLYTELGWPQRNPYEIGYYFDLKSTPKQNRTGYFFFSQVGHQWLGDINSTNMSKVGSLKNLKQELEQDNEGDGGAILPVAGASHQSG</sequence>
<name>A0A803PCA8_CANSA</name>
<dbReference type="Proteomes" id="UP000596661">
    <property type="component" value="Chromosome 4"/>
</dbReference>
<protein>
    <submittedName>
        <fullName evidence="2">Uncharacterized protein</fullName>
    </submittedName>
</protein>
<proteinExistence type="predicted"/>
<organism evidence="2 3">
    <name type="scientific">Cannabis sativa</name>
    <name type="common">Hemp</name>
    <name type="synonym">Marijuana</name>
    <dbReference type="NCBI Taxonomy" id="3483"/>
    <lineage>
        <taxon>Eukaryota</taxon>
        <taxon>Viridiplantae</taxon>
        <taxon>Streptophyta</taxon>
        <taxon>Embryophyta</taxon>
        <taxon>Tracheophyta</taxon>
        <taxon>Spermatophyta</taxon>
        <taxon>Magnoliopsida</taxon>
        <taxon>eudicotyledons</taxon>
        <taxon>Gunneridae</taxon>
        <taxon>Pentapetalae</taxon>
        <taxon>rosids</taxon>
        <taxon>fabids</taxon>
        <taxon>Rosales</taxon>
        <taxon>Cannabaceae</taxon>
        <taxon>Cannabis</taxon>
    </lineage>
</organism>
<accession>A0A803PCA8</accession>
<dbReference type="EMBL" id="UZAU01000380">
    <property type="status" value="NOT_ANNOTATED_CDS"/>
    <property type="molecule type" value="Genomic_DNA"/>
</dbReference>
<dbReference type="Gramene" id="evm.model.04.1240">
    <property type="protein sequence ID" value="cds.evm.model.04.1240"/>
    <property type="gene ID" value="evm.TU.04.1240"/>
</dbReference>
<evidence type="ECO:0000313" key="3">
    <source>
        <dbReference type="Proteomes" id="UP000596661"/>
    </source>
</evidence>
<dbReference type="AlphaFoldDB" id="A0A803PCA8"/>
<feature type="region of interest" description="Disordered" evidence="1">
    <location>
        <begin position="1"/>
        <end position="23"/>
    </location>
</feature>
<keyword evidence="3" id="KW-1185">Reference proteome</keyword>